<dbReference type="GO" id="GO:0050660">
    <property type="term" value="F:flavin adenine dinucleotide binding"/>
    <property type="evidence" value="ECO:0007669"/>
    <property type="project" value="InterPro"/>
</dbReference>
<evidence type="ECO:0000313" key="5">
    <source>
        <dbReference type="EMBL" id="OIP72732.1"/>
    </source>
</evidence>
<dbReference type="STRING" id="1805029.AUK42_01845"/>
<evidence type="ECO:0000313" key="7">
    <source>
        <dbReference type="EMBL" id="PIY31589.1"/>
    </source>
</evidence>
<accession>A0A2M7PLW0</accession>
<dbReference type="InterPro" id="IPR001308">
    <property type="entry name" value="ETF_a/FixB"/>
</dbReference>
<feature type="binding site" evidence="3">
    <location>
        <begin position="254"/>
        <end position="255"/>
    </location>
    <ligand>
        <name>FAD</name>
        <dbReference type="ChEBI" id="CHEBI:57692"/>
    </ligand>
</feature>
<accession>A0A1J5GKD1</accession>
<keyword evidence="2" id="KW-0813">Transport</keyword>
<keyword evidence="3" id="KW-0274">FAD</keyword>
<accession>A0A2M7K8P2</accession>
<evidence type="ECO:0000313" key="10">
    <source>
        <dbReference type="Proteomes" id="UP000228560"/>
    </source>
</evidence>
<comment type="cofactor">
    <cofactor evidence="3">
        <name>FAD</name>
        <dbReference type="ChEBI" id="CHEBI:57692"/>
    </cofactor>
    <text evidence="3">Binds 1 FAD per dimer.</text>
</comment>
<dbReference type="InterPro" id="IPR029035">
    <property type="entry name" value="DHS-like_NAD/FAD-binding_dom"/>
</dbReference>
<evidence type="ECO:0000256" key="3">
    <source>
        <dbReference type="PIRSR" id="PIRSR000089-1"/>
    </source>
</evidence>
<dbReference type="Proteomes" id="UP000228560">
    <property type="component" value="Unassembled WGS sequence"/>
</dbReference>
<dbReference type="SUPFAM" id="SSF52467">
    <property type="entry name" value="DHS-like NAD/FAD-binding domain"/>
    <property type="match status" value="1"/>
</dbReference>
<evidence type="ECO:0000313" key="8">
    <source>
        <dbReference type="EMBL" id="PJB56184.1"/>
    </source>
</evidence>
<dbReference type="GO" id="GO:0033539">
    <property type="term" value="P:fatty acid beta-oxidation using acyl-CoA dehydrogenase"/>
    <property type="evidence" value="ECO:0007669"/>
    <property type="project" value="TreeGrafter"/>
</dbReference>
<dbReference type="EMBL" id="PFIP01000071">
    <property type="protein sequence ID" value="PIX34470.1"/>
    <property type="molecule type" value="Genomic_DNA"/>
</dbReference>
<dbReference type="SUPFAM" id="SSF52402">
    <property type="entry name" value="Adenine nucleotide alpha hydrolases-like"/>
    <property type="match status" value="1"/>
</dbReference>
<evidence type="ECO:0000259" key="4">
    <source>
        <dbReference type="SMART" id="SM00893"/>
    </source>
</evidence>
<name>A0A1J5GKD1_9BACT</name>
<dbReference type="InterPro" id="IPR014731">
    <property type="entry name" value="ETF_asu_C"/>
</dbReference>
<dbReference type="AlphaFoldDB" id="A0A1J5GKD1"/>
<proteinExistence type="inferred from homology"/>
<dbReference type="EMBL" id="MNYY01000041">
    <property type="protein sequence ID" value="OIP72732.1"/>
    <property type="molecule type" value="Genomic_DNA"/>
</dbReference>
<dbReference type="InterPro" id="IPR014730">
    <property type="entry name" value="ETF_a/b_N"/>
</dbReference>
<dbReference type="CDD" id="cd01715">
    <property type="entry name" value="ETF_alpha"/>
    <property type="match status" value="1"/>
</dbReference>
<feature type="binding site" evidence="3">
    <location>
        <position position="228"/>
    </location>
    <ligand>
        <name>FAD</name>
        <dbReference type="ChEBI" id="CHEBI:57692"/>
    </ligand>
</feature>
<keyword evidence="2" id="KW-0249">Electron transport</keyword>
<organism evidence="5 9">
    <name type="scientific">Candidatus Infernicultor aquiphilus</name>
    <dbReference type="NCBI Taxonomy" id="1805029"/>
    <lineage>
        <taxon>Bacteria</taxon>
        <taxon>Pseudomonadati</taxon>
        <taxon>Atribacterota</taxon>
        <taxon>Candidatus Phoenicimicrobiia</taxon>
        <taxon>Candidatus Pheonicimicrobiales</taxon>
        <taxon>Candidatus Phoenicimicrobiaceae</taxon>
        <taxon>Candidatus Infernicultor</taxon>
    </lineage>
</organism>
<dbReference type="Proteomes" id="UP000230646">
    <property type="component" value="Unassembled WGS sequence"/>
</dbReference>
<dbReference type="Pfam" id="PF01012">
    <property type="entry name" value="ETF"/>
    <property type="match status" value="1"/>
</dbReference>
<evidence type="ECO:0000313" key="11">
    <source>
        <dbReference type="Proteomes" id="UP000230646"/>
    </source>
</evidence>
<evidence type="ECO:0000256" key="1">
    <source>
        <dbReference type="ARBA" id="ARBA00005817"/>
    </source>
</evidence>
<dbReference type="GO" id="GO:0009055">
    <property type="term" value="F:electron transfer activity"/>
    <property type="evidence" value="ECO:0007669"/>
    <property type="project" value="InterPro"/>
</dbReference>
<dbReference type="Proteomes" id="UP000231493">
    <property type="component" value="Unassembled WGS sequence"/>
</dbReference>
<feature type="binding site" evidence="3">
    <location>
        <begin position="268"/>
        <end position="272"/>
    </location>
    <ligand>
        <name>FAD</name>
        <dbReference type="ChEBI" id="CHEBI:57692"/>
    </ligand>
</feature>
<keyword evidence="3" id="KW-0285">Flavoprotein</keyword>
<feature type="domain" description="Electron transfer flavoprotein alpha/beta-subunit N-terminal" evidence="4">
    <location>
        <begin position="15"/>
        <end position="207"/>
    </location>
</feature>
<reference evidence="5 9" key="1">
    <citation type="journal article" date="2016" name="Environ. Microbiol.">
        <title>Genomic resolution of a cold subsurface aquifer community provides metabolic insights for novel microbes adapted to high CO concentrations.</title>
        <authorList>
            <person name="Probst A.J."/>
            <person name="Castelle C.J."/>
            <person name="Singh A."/>
            <person name="Brown C.T."/>
            <person name="Anantharaman K."/>
            <person name="Sharon I."/>
            <person name="Hug L.A."/>
            <person name="Burstein D."/>
            <person name="Emerson J.B."/>
            <person name="Thomas B.C."/>
            <person name="Banfield J.F."/>
        </authorList>
    </citation>
    <scope>NUCLEOTIDE SEQUENCE [LARGE SCALE GENOMIC DNA]</scope>
    <source>
        <strain evidence="5">CG2_30_33_13</strain>
    </source>
</reference>
<dbReference type="Proteomes" id="UP000182763">
    <property type="component" value="Unassembled WGS sequence"/>
</dbReference>
<feature type="binding site" evidence="3">
    <location>
        <begin position="285"/>
        <end position="292"/>
    </location>
    <ligand>
        <name>FAD</name>
        <dbReference type="ChEBI" id="CHEBI:57692"/>
    </ligand>
</feature>
<gene>
    <name evidence="5" type="ORF">AUK42_01845</name>
    <name evidence="8" type="ORF">CO097_05935</name>
    <name evidence="7" type="ORF">COZ07_08750</name>
    <name evidence="6" type="ORF">COZ58_03835</name>
</gene>
<dbReference type="Gene3D" id="3.40.50.620">
    <property type="entry name" value="HUPs"/>
    <property type="match status" value="1"/>
</dbReference>
<comment type="similarity">
    <text evidence="1">Belongs to the ETF alpha-subunit/FixB family.</text>
</comment>
<dbReference type="Pfam" id="PF00766">
    <property type="entry name" value="ETF_alpha"/>
    <property type="match status" value="1"/>
</dbReference>
<dbReference type="InterPro" id="IPR014729">
    <property type="entry name" value="Rossmann-like_a/b/a_fold"/>
</dbReference>
<sequence>MIAFTDAERKEYRNIWVVAEILSGEIQSVTHELTGAARTLADLRKSEVWVVVMGSGIEGKPESLFAYGADVAIVVDHPGLSGFVDETEAKIMKRLIAEYKPEVVICGATTRGRALIPRVAVMTHCGLTADCTGLSIDPENGDLLQTRPAFGGNILATIRCSNHRPQMATVRPRVMKSPEPDPGRTGRIIKEEMLTSDTEKIKQIIDVFHSTETAFNLADAQIIISGGRGMKGPEGFKLLKQFAERVGGAAVGASRAAVDSGWIPYAHQVGQTGQTVQTKVYIACGISGQIQHLVGMQSCDLIIAIDKNPDTPMMQIADIAVVGDLFEIIPEIVREIPNL</sequence>
<dbReference type="RefSeq" id="WP_406608225.1">
    <property type="nucleotide sequence ID" value="NZ_PFKO01000322.1"/>
</dbReference>
<dbReference type="EMBL" id="PFKO01000322">
    <property type="protein sequence ID" value="PIY31589.1"/>
    <property type="molecule type" value="Genomic_DNA"/>
</dbReference>
<dbReference type="SMART" id="SM00893">
    <property type="entry name" value="ETF"/>
    <property type="match status" value="1"/>
</dbReference>
<dbReference type="PANTHER" id="PTHR43153:SF1">
    <property type="entry name" value="ELECTRON TRANSFER FLAVOPROTEIN SUBUNIT ALPHA, MITOCHONDRIAL"/>
    <property type="match status" value="1"/>
</dbReference>
<dbReference type="Gene3D" id="3.40.50.1220">
    <property type="entry name" value="TPP-binding domain"/>
    <property type="match status" value="1"/>
</dbReference>
<accession>A0A2M8CAT7</accession>
<dbReference type="InterPro" id="IPR033947">
    <property type="entry name" value="ETF_alpha_N"/>
</dbReference>
<evidence type="ECO:0000256" key="2">
    <source>
        <dbReference type="ARBA" id="ARBA00022982"/>
    </source>
</evidence>
<comment type="caution">
    <text evidence="5">The sequence shown here is derived from an EMBL/GenBank/DDBJ whole genome shotgun (WGS) entry which is preliminary data.</text>
</comment>
<evidence type="ECO:0000313" key="6">
    <source>
        <dbReference type="EMBL" id="PIX34470.1"/>
    </source>
</evidence>
<dbReference type="PIRSF" id="PIRSF000089">
    <property type="entry name" value="Electra_flavoP_a"/>
    <property type="match status" value="1"/>
</dbReference>
<dbReference type="PANTHER" id="PTHR43153">
    <property type="entry name" value="ELECTRON TRANSFER FLAVOPROTEIN ALPHA"/>
    <property type="match status" value="1"/>
</dbReference>
<reference evidence="10 11" key="3">
    <citation type="submission" date="2017-09" db="EMBL/GenBank/DDBJ databases">
        <title>Depth-based differentiation of microbial function through sediment-hosted aquifers and enrichment of novel symbionts in the deep terrestrial subsurface.</title>
        <authorList>
            <person name="Probst A.J."/>
            <person name="Ladd B."/>
            <person name="Jarett J.K."/>
            <person name="Geller-Mcgrath D.E."/>
            <person name="Sieber C.M."/>
            <person name="Emerson J.B."/>
            <person name="Anantharaman K."/>
            <person name="Thomas B.C."/>
            <person name="Malmstrom R."/>
            <person name="Stieglmeier M."/>
            <person name="Klingl A."/>
            <person name="Woyke T."/>
            <person name="Ryan C.M."/>
            <person name="Banfield J.F."/>
        </authorList>
    </citation>
    <scope>NUCLEOTIDE SEQUENCE [LARGE SCALE GENOMIC DNA]</scope>
    <source>
        <strain evidence="7">CG_4_10_14_3_um_filter_34_13</strain>
        <strain evidence="8">CG_4_9_14_3_um_filter_33_16</strain>
    </source>
</reference>
<reference evidence="6" key="2">
    <citation type="submission" date="2017-09" db="EMBL/GenBank/DDBJ databases">
        <title>Depth-based differentiation of microbial function through sediment-hosted aquifers and enrichment of novel symbionts in the deep terrestrial subsurface.</title>
        <authorList>
            <person name="Probst A.J."/>
            <person name="Ladd B."/>
            <person name="Jarett J.K."/>
            <person name="Geller-Mcgrath D.E."/>
            <person name="Sieber C.M.K."/>
            <person name="Emerson J.B."/>
            <person name="Anantharaman K."/>
            <person name="Thomas B.C."/>
            <person name="Malmstrom R."/>
            <person name="Stieglmeier M."/>
            <person name="Klingl A."/>
            <person name="Woyke T."/>
            <person name="Ryan C.M."/>
            <person name="Banfield J.F."/>
        </authorList>
    </citation>
    <scope>NUCLEOTIDE SEQUENCE</scope>
    <source>
        <strain evidence="6">CG_4_8_14_3_um_filter_34_18</strain>
    </source>
</reference>
<dbReference type="EMBL" id="PFTV01000144">
    <property type="protein sequence ID" value="PJB56184.1"/>
    <property type="molecule type" value="Genomic_DNA"/>
</dbReference>
<protein>
    <submittedName>
        <fullName evidence="6">Electron transfer flavoprotein subunit alpha</fullName>
    </submittedName>
</protein>
<evidence type="ECO:0000313" key="9">
    <source>
        <dbReference type="Proteomes" id="UP000182763"/>
    </source>
</evidence>